<proteinExistence type="predicted"/>
<comment type="caution">
    <text evidence="2">The sequence shown here is derived from an EMBL/GenBank/DDBJ whole genome shotgun (WGS) entry which is preliminary data.</text>
</comment>
<gene>
    <name evidence="2" type="ORF">J4573_45030</name>
</gene>
<keyword evidence="3" id="KW-1185">Reference proteome</keyword>
<protein>
    <submittedName>
        <fullName evidence="2">Uncharacterized protein</fullName>
    </submittedName>
</protein>
<feature type="region of interest" description="Disordered" evidence="1">
    <location>
        <begin position="94"/>
        <end position="124"/>
    </location>
</feature>
<sequence length="124" mass="13481">MGNKSEIDVDEVKKILKVLKDEIAKFDDGSQGTRSEISVKGHMTSGELGNYPAVTQGLGLTTNQAYGQIKGQYDAFVNAYDQVIQSLEQIVKNHGDKEQQNTAAANRVTTNSSNQPTTSNTSSW</sequence>
<accession>A0A939PJZ5</accession>
<dbReference type="AlphaFoldDB" id="A0A939PJZ5"/>
<reference evidence="2" key="1">
    <citation type="submission" date="2021-03" db="EMBL/GenBank/DDBJ databases">
        <authorList>
            <person name="Kanchanasin P."/>
            <person name="Saeng-In P."/>
            <person name="Phongsopitanun W."/>
            <person name="Yuki M."/>
            <person name="Kudo T."/>
            <person name="Ohkuma M."/>
            <person name="Tanasupawat S."/>
        </authorList>
    </citation>
    <scope>NUCLEOTIDE SEQUENCE</scope>
    <source>
        <strain evidence="2">GKU 128</strain>
    </source>
</reference>
<dbReference type="RefSeq" id="WP_208262511.1">
    <property type="nucleotide sequence ID" value="NZ_JAGEOJ010000025.1"/>
</dbReference>
<organism evidence="2 3">
    <name type="scientific">Actinomadura barringtoniae</name>
    <dbReference type="NCBI Taxonomy" id="1427535"/>
    <lineage>
        <taxon>Bacteria</taxon>
        <taxon>Bacillati</taxon>
        <taxon>Actinomycetota</taxon>
        <taxon>Actinomycetes</taxon>
        <taxon>Streptosporangiales</taxon>
        <taxon>Thermomonosporaceae</taxon>
        <taxon>Actinomadura</taxon>
    </lineage>
</organism>
<dbReference type="Proteomes" id="UP000669179">
    <property type="component" value="Unassembled WGS sequence"/>
</dbReference>
<evidence type="ECO:0000313" key="3">
    <source>
        <dbReference type="Proteomes" id="UP000669179"/>
    </source>
</evidence>
<name>A0A939PJZ5_9ACTN</name>
<evidence type="ECO:0000313" key="2">
    <source>
        <dbReference type="EMBL" id="MBO2454317.1"/>
    </source>
</evidence>
<evidence type="ECO:0000256" key="1">
    <source>
        <dbReference type="SAM" id="MobiDB-lite"/>
    </source>
</evidence>
<dbReference type="EMBL" id="JAGEOJ010000025">
    <property type="protein sequence ID" value="MBO2454317.1"/>
    <property type="molecule type" value="Genomic_DNA"/>
</dbReference>
<feature type="compositionally biased region" description="Low complexity" evidence="1">
    <location>
        <begin position="109"/>
        <end position="124"/>
    </location>
</feature>